<dbReference type="Proteomes" id="UP000318453">
    <property type="component" value="Chromosome"/>
</dbReference>
<evidence type="ECO:0000256" key="3">
    <source>
        <dbReference type="HAMAP-Rule" id="MF_00528"/>
    </source>
</evidence>
<organism evidence="4 5">
    <name type="scientific">Euhalothece natronophila Z-M001</name>
    <dbReference type="NCBI Taxonomy" id="522448"/>
    <lineage>
        <taxon>Bacteria</taxon>
        <taxon>Bacillati</taxon>
        <taxon>Cyanobacteriota</taxon>
        <taxon>Cyanophyceae</taxon>
        <taxon>Oscillatoriophycideae</taxon>
        <taxon>Chroococcales</taxon>
        <taxon>Halothecacae</taxon>
        <taxon>Halothece cluster</taxon>
        <taxon>Euhalothece</taxon>
    </lineage>
</organism>
<sequence length="195" mass="21292">MSLVLASASPARLQLLQRAGINPIVCKSGFDESQVQEDDPTVLVKELAFCKAKAVAEQYPEHLILGCDSVLAFAGEIYGKPENETLAIAQWQKMRGKKGELYTGHALINLSHNQQLIRYRVTDVYFSNISDRAITDYVATGEPLCCAGGFALEGRGGLFVDKIEGCYSNVIGLSLPLFREMLADLDCSHLISSGY</sequence>
<dbReference type="PANTHER" id="PTHR43213">
    <property type="entry name" value="BIFUNCTIONAL DTTP/UTP PYROPHOSPHATASE/METHYLTRANSFERASE PROTEIN-RELATED"/>
    <property type="match status" value="1"/>
</dbReference>
<dbReference type="InterPro" id="IPR003697">
    <property type="entry name" value="Maf-like"/>
</dbReference>
<evidence type="ECO:0000256" key="2">
    <source>
        <dbReference type="ARBA" id="ARBA00022801"/>
    </source>
</evidence>
<name>A0A5B8NRR1_9CHRO</name>
<dbReference type="PIRSF" id="PIRSF006305">
    <property type="entry name" value="Maf"/>
    <property type="match status" value="1"/>
</dbReference>
<reference evidence="4 5" key="1">
    <citation type="submission" date="2019-08" db="EMBL/GenBank/DDBJ databases">
        <title>Carotenoids and Carotenoid Binding Proteins in the Halophilic Cyanobacterium Euhalothece sp. ZM00.</title>
        <authorList>
            <person name="Cho S.M."/>
            <person name="Song J.Y."/>
            <person name="Park Y.-I."/>
        </authorList>
    </citation>
    <scope>NUCLEOTIDE SEQUENCE [LARGE SCALE GENOMIC DNA]</scope>
    <source>
        <strain evidence="4 5">Z-M001</strain>
    </source>
</reference>
<keyword evidence="3" id="KW-0963">Cytoplasm</keyword>
<evidence type="ECO:0000256" key="1">
    <source>
        <dbReference type="ARBA" id="ARBA00001968"/>
    </source>
</evidence>
<dbReference type="EC" id="3.6.1.9" evidence="3"/>
<dbReference type="GO" id="GO:0047429">
    <property type="term" value="F:nucleoside triphosphate diphosphatase activity"/>
    <property type="evidence" value="ECO:0007669"/>
    <property type="project" value="UniProtKB-EC"/>
</dbReference>
<comment type="catalytic activity">
    <reaction evidence="3">
        <text>a 2'-deoxyribonucleoside 5'-triphosphate + H2O = a 2'-deoxyribonucleoside 5'-phosphate + diphosphate + H(+)</text>
        <dbReference type="Rhea" id="RHEA:44644"/>
        <dbReference type="ChEBI" id="CHEBI:15377"/>
        <dbReference type="ChEBI" id="CHEBI:15378"/>
        <dbReference type="ChEBI" id="CHEBI:33019"/>
        <dbReference type="ChEBI" id="CHEBI:61560"/>
        <dbReference type="ChEBI" id="CHEBI:65317"/>
        <dbReference type="EC" id="3.6.1.9"/>
    </reaction>
</comment>
<comment type="catalytic activity">
    <reaction evidence="3">
        <text>a ribonucleoside 5'-triphosphate + H2O = a ribonucleoside 5'-phosphate + diphosphate + H(+)</text>
        <dbReference type="Rhea" id="RHEA:23996"/>
        <dbReference type="ChEBI" id="CHEBI:15377"/>
        <dbReference type="ChEBI" id="CHEBI:15378"/>
        <dbReference type="ChEBI" id="CHEBI:33019"/>
        <dbReference type="ChEBI" id="CHEBI:58043"/>
        <dbReference type="ChEBI" id="CHEBI:61557"/>
        <dbReference type="EC" id="3.6.1.9"/>
    </reaction>
</comment>
<comment type="caution">
    <text evidence="3">Lacks conserved residue(s) required for the propagation of feature annotation.</text>
</comment>
<comment type="cofactor">
    <cofactor evidence="1 3">
        <name>a divalent metal cation</name>
        <dbReference type="ChEBI" id="CHEBI:60240"/>
    </cofactor>
</comment>
<keyword evidence="3" id="KW-0546">Nucleotide metabolism</keyword>
<feature type="active site" description="Proton acceptor" evidence="3">
    <location>
        <position position="68"/>
    </location>
</feature>
<accession>A0A5B8NRR1</accession>
<dbReference type="CDD" id="cd00555">
    <property type="entry name" value="Maf"/>
    <property type="match status" value="1"/>
</dbReference>
<dbReference type="SUPFAM" id="SSF52972">
    <property type="entry name" value="ITPase-like"/>
    <property type="match status" value="1"/>
</dbReference>
<comment type="subcellular location">
    <subcellularLocation>
        <location evidence="3">Cytoplasm</location>
    </subcellularLocation>
</comment>
<dbReference type="Pfam" id="PF02545">
    <property type="entry name" value="Maf"/>
    <property type="match status" value="1"/>
</dbReference>
<dbReference type="InterPro" id="IPR029001">
    <property type="entry name" value="ITPase-like_fam"/>
</dbReference>
<gene>
    <name evidence="4" type="ORF">FRE64_13825</name>
</gene>
<proteinExistence type="inferred from homology"/>
<comment type="function">
    <text evidence="3">Nucleoside triphosphate pyrophosphatase. May have a dual role in cell division arrest and in preventing the incorporation of modified nucleotides into cellular nucleic acids.</text>
</comment>
<dbReference type="GO" id="GO:0005737">
    <property type="term" value="C:cytoplasm"/>
    <property type="evidence" value="ECO:0007669"/>
    <property type="project" value="UniProtKB-SubCell"/>
</dbReference>
<dbReference type="GO" id="GO:0009117">
    <property type="term" value="P:nucleotide metabolic process"/>
    <property type="evidence" value="ECO:0007669"/>
    <property type="project" value="UniProtKB-KW"/>
</dbReference>
<comment type="similarity">
    <text evidence="3">Belongs to the Maf family.</text>
</comment>
<keyword evidence="5" id="KW-1185">Reference proteome</keyword>
<evidence type="ECO:0000313" key="4">
    <source>
        <dbReference type="EMBL" id="QDZ40925.1"/>
    </source>
</evidence>
<dbReference type="KEGG" id="enn:FRE64_13825"/>
<dbReference type="Gene3D" id="3.90.950.10">
    <property type="match status" value="1"/>
</dbReference>
<dbReference type="HAMAP" id="MF_00528">
    <property type="entry name" value="Maf"/>
    <property type="match status" value="1"/>
</dbReference>
<keyword evidence="2 3" id="KW-0378">Hydrolase</keyword>
<dbReference type="AlphaFoldDB" id="A0A5B8NRR1"/>
<dbReference type="NCBIfam" id="TIGR00172">
    <property type="entry name" value="maf"/>
    <property type="match status" value="1"/>
</dbReference>
<dbReference type="EMBL" id="CP042326">
    <property type="protein sequence ID" value="QDZ40925.1"/>
    <property type="molecule type" value="Genomic_DNA"/>
</dbReference>
<evidence type="ECO:0000313" key="5">
    <source>
        <dbReference type="Proteomes" id="UP000318453"/>
    </source>
</evidence>
<dbReference type="PANTHER" id="PTHR43213:SF5">
    <property type="entry name" value="BIFUNCTIONAL DTTP_UTP PYROPHOSPHATASE_METHYLTRANSFERASE PROTEIN-RELATED"/>
    <property type="match status" value="1"/>
</dbReference>
<protein>
    <recommendedName>
        <fullName evidence="3">Nucleoside triphosphate pyrophosphatase</fullName>
        <ecNumber evidence="3">3.6.1.9</ecNumber>
    </recommendedName>
    <alternativeName>
        <fullName evidence="3">Nucleotide pyrophosphatase</fullName>
        <shortName evidence="3">Nucleotide PPase</shortName>
    </alternativeName>
</protein>
<dbReference type="OrthoDB" id="9807767at2"/>